<sequence>MIRKLLVAFGVVELIAPGPIIDVCERIGLENPETAKLRPRANLLARLEGAAFVWVLVRGRDRSPAVSVLLVAAGVLAAVYPDPLIRVSQSFAYENTSELELRPWVKPAARLLGTLYLLVVVLSESGSAPDRPTE</sequence>
<dbReference type="RefSeq" id="WP_256029633.1">
    <property type="nucleotide sequence ID" value="NZ_JAHLKM010000010.1"/>
</dbReference>
<gene>
    <name evidence="1" type="ORF">KM295_08985</name>
</gene>
<name>A0A9R1D6U8_9EURY</name>
<protein>
    <submittedName>
        <fullName evidence="1">Uncharacterized protein</fullName>
    </submittedName>
</protein>
<dbReference type="AlphaFoldDB" id="A0A9R1D6U8"/>
<dbReference type="Proteomes" id="UP001139494">
    <property type="component" value="Unassembled WGS sequence"/>
</dbReference>
<dbReference type="EMBL" id="JAHLKM010000010">
    <property type="protein sequence ID" value="MCQ4333607.1"/>
    <property type="molecule type" value="Genomic_DNA"/>
</dbReference>
<organism evidence="1 2">
    <name type="scientific">Natronomonas aquatica</name>
    <dbReference type="NCBI Taxonomy" id="2841590"/>
    <lineage>
        <taxon>Archaea</taxon>
        <taxon>Methanobacteriati</taxon>
        <taxon>Methanobacteriota</taxon>
        <taxon>Stenosarchaea group</taxon>
        <taxon>Halobacteria</taxon>
        <taxon>Halobacteriales</taxon>
        <taxon>Natronomonadaceae</taxon>
        <taxon>Natronomonas</taxon>
    </lineage>
</organism>
<proteinExistence type="predicted"/>
<evidence type="ECO:0000313" key="2">
    <source>
        <dbReference type="Proteomes" id="UP001139494"/>
    </source>
</evidence>
<evidence type="ECO:0000313" key="1">
    <source>
        <dbReference type="EMBL" id="MCQ4333607.1"/>
    </source>
</evidence>
<reference evidence="1" key="1">
    <citation type="journal article" date="2023" name="Front. Microbiol.">
        <title>Genomic-based phylogenetic and metabolic analyses of the genus Natronomonas, and description of Natronomonas aquatica sp. nov.</title>
        <authorList>
            <person name="Garcia-Roldan A."/>
            <person name="Duran-Viseras A."/>
            <person name="de la Haba R.R."/>
            <person name="Corral P."/>
            <person name="Sanchez-Porro C."/>
            <person name="Ventosa A."/>
        </authorList>
    </citation>
    <scope>NUCLEOTIDE SEQUENCE</scope>
    <source>
        <strain evidence="1">F2-12</strain>
    </source>
</reference>
<keyword evidence="2" id="KW-1185">Reference proteome</keyword>
<comment type="caution">
    <text evidence="1">The sequence shown here is derived from an EMBL/GenBank/DDBJ whole genome shotgun (WGS) entry which is preliminary data.</text>
</comment>
<accession>A0A9R1D6U8</accession>